<sequence>MEIRPTLVPIEKFFETNDPIFVKQIKNDEEEFGFFGDILQRLVRQKQKIV</sequence>
<evidence type="ECO:0000313" key="2">
    <source>
        <dbReference type="Proteomes" id="UP001497535"/>
    </source>
</evidence>
<gene>
    <name evidence="1" type="ORF">MENTE1834_LOCUS9770</name>
</gene>
<accession>A0ACB0YAF7</accession>
<organism evidence="1 2">
    <name type="scientific">Meloidogyne enterolobii</name>
    <name type="common">Root-knot nematode worm</name>
    <name type="synonym">Meloidogyne mayaguensis</name>
    <dbReference type="NCBI Taxonomy" id="390850"/>
    <lineage>
        <taxon>Eukaryota</taxon>
        <taxon>Metazoa</taxon>
        <taxon>Ecdysozoa</taxon>
        <taxon>Nematoda</taxon>
        <taxon>Chromadorea</taxon>
        <taxon>Rhabditida</taxon>
        <taxon>Tylenchina</taxon>
        <taxon>Tylenchomorpha</taxon>
        <taxon>Tylenchoidea</taxon>
        <taxon>Meloidogynidae</taxon>
        <taxon>Meloidogyninae</taxon>
        <taxon>Meloidogyne</taxon>
    </lineage>
</organism>
<keyword evidence="2" id="KW-1185">Reference proteome</keyword>
<proteinExistence type="predicted"/>
<dbReference type="Proteomes" id="UP001497535">
    <property type="component" value="Unassembled WGS sequence"/>
</dbReference>
<name>A0ACB0YAF7_MELEN</name>
<evidence type="ECO:0000313" key="1">
    <source>
        <dbReference type="EMBL" id="CAK5038919.1"/>
    </source>
</evidence>
<dbReference type="EMBL" id="CAVMJV010000009">
    <property type="protein sequence ID" value="CAK5038919.1"/>
    <property type="molecule type" value="Genomic_DNA"/>
</dbReference>
<protein>
    <submittedName>
        <fullName evidence="1">Uncharacterized protein</fullName>
    </submittedName>
</protein>
<reference evidence="1" key="1">
    <citation type="submission" date="2023-11" db="EMBL/GenBank/DDBJ databases">
        <authorList>
            <person name="Poullet M."/>
        </authorList>
    </citation>
    <scope>NUCLEOTIDE SEQUENCE</scope>
    <source>
        <strain evidence="1">E1834</strain>
    </source>
</reference>
<comment type="caution">
    <text evidence="1">The sequence shown here is derived from an EMBL/GenBank/DDBJ whole genome shotgun (WGS) entry which is preliminary data.</text>
</comment>